<evidence type="ECO:0000256" key="1">
    <source>
        <dbReference type="SAM" id="SignalP"/>
    </source>
</evidence>
<dbReference type="Gene3D" id="2.40.10.410">
    <property type="entry name" value="FlgT, C-terminal domain"/>
    <property type="match status" value="1"/>
</dbReference>
<sequence>MRRIKFLSLPVLFISFFFLFSSRDGSAAIDPGVVQGNIDDIAKTVLTYFPKVNGSVTSVDNEIVIVNLGKEKGVTKGVLLTVYREKESFYHPVTGVELGRFEEEVGMIEVDQVEGDHLSARKISITEPIRAGDLVRLSAARIPVGVTSLSSDGPDFLATELVSALSETGRFRVDLLPLQTNASDAFKRNKLYLIRLTTSKEEGRFLMKLEIQNTQTGKSLSEMTVQVVQSEESDLILEHLQYQLFQRQQAQPN</sequence>
<dbReference type="Proteomes" id="UP000534783">
    <property type="component" value="Unassembled WGS sequence"/>
</dbReference>
<gene>
    <name evidence="2" type="ORF">MNODULE_20420</name>
</gene>
<name>A0A7X6DTM3_9BACT</name>
<proteinExistence type="predicted"/>
<feature type="signal peptide" evidence="1">
    <location>
        <begin position="1"/>
        <end position="27"/>
    </location>
</feature>
<accession>A0A7X6DTM3</accession>
<dbReference type="EMBL" id="VTOW01000005">
    <property type="protein sequence ID" value="NKE73124.1"/>
    <property type="molecule type" value="Genomic_DNA"/>
</dbReference>
<comment type="caution">
    <text evidence="2">The sequence shown here is derived from an EMBL/GenBank/DDBJ whole genome shotgun (WGS) entry which is preliminary data.</text>
</comment>
<evidence type="ECO:0000313" key="2">
    <source>
        <dbReference type="EMBL" id="NKE73124.1"/>
    </source>
</evidence>
<dbReference type="AlphaFoldDB" id="A0A7X6DTM3"/>
<organism evidence="2 3">
    <name type="scientific">Candidatus Manganitrophus noduliformans</name>
    <dbReference type="NCBI Taxonomy" id="2606439"/>
    <lineage>
        <taxon>Bacteria</taxon>
        <taxon>Pseudomonadati</taxon>
        <taxon>Nitrospirota</taxon>
        <taxon>Nitrospiria</taxon>
        <taxon>Candidatus Troglogloeales</taxon>
        <taxon>Candidatus Manganitrophaceae</taxon>
        <taxon>Candidatus Manganitrophus</taxon>
    </lineage>
</organism>
<dbReference type="InterPro" id="IPR038165">
    <property type="entry name" value="FlgT_C_sf"/>
</dbReference>
<keyword evidence="3" id="KW-1185">Reference proteome</keyword>
<evidence type="ECO:0008006" key="4">
    <source>
        <dbReference type="Google" id="ProtNLM"/>
    </source>
</evidence>
<reference evidence="2 3" key="1">
    <citation type="journal article" date="2020" name="Nature">
        <title>Bacterial chemolithoautotrophy via manganese oxidation.</title>
        <authorList>
            <person name="Yu H."/>
            <person name="Leadbetter J.R."/>
        </authorList>
    </citation>
    <scope>NUCLEOTIDE SEQUENCE [LARGE SCALE GENOMIC DNA]</scope>
    <source>
        <strain evidence="2 3">Mn-1</strain>
    </source>
</reference>
<protein>
    <recommendedName>
        <fullName evidence="4">Flagellar assembly protein T C-terminal domain-containing protein</fullName>
    </recommendedName>
</protein>
<feature type="chain" id="PRO_5030854275" description="Flagellar assembly protein T C-terminal domain-containing protein" evidence="1">
    <location>
        <begin position="28"/>
        <end position="253"/>
    </location>
</feature>
<dbReference type="RefSeq" id="WP_168063067.1">
    <property type="nucleotide sequence ID" value="NZ_VTOW01000005.1"/>
</dbReference>
<evidence type="ECO:0000313" key="3">
    <source>
        <dbReference type="Proteomes" id="UP000534783"/>
    </source>
</evidence>
<keyword evidence="1" id="KW-0732">Signal</keyword>